<dbReference type="Proteomes" id="UP000617355">
    <property type="component" value="Unassembled WGS sequence"/>
</dbReference>
<evidence type="ECO:0000313" key="2">
    <source>
        <dbReference type="Proteomes" id="UP000617355"/>
    </source>
</evidence>
<evidence type="ECO:0000313" key="1">
    <source>
        <dbReference type="EMBL" id="GGD40108.1"/>
    </source>
</evidence>
<organism evidence="1 2">
    <name type="scientific">Sinisalibacter lacisalsi</name>
    <dbReference type="NCBI Taxonomy" id="1526570"/>
    <lineage>
        <taxon>Bacteria</taxon>
        <taxon>Pseudomonadati</taxon>
        <taxon>Pseudomonadota</taxon>
        <taxon>Alphaproteobacteria</taxon>
        <taxon>Rhodobacterales</taxon>
        <taxon>Roseobacteraceae</taxon>
        <taxon>Sinisalibacter</taxon>
    </lineage>
</organism>
<dbReference type="InterPro" id="IPR027417">
    <property type="entry name" value="P-loop_NTPase"/>
</dbReference>
<reference evidence="2" key="1">
    <citation type="journal article" date="2019" name="Int. J. Syst. Evol. Microbiol.">
        <title>The Global Catalogue of Microorganisms (GCM) 10K type strain sequencing project: providing services to taxonomists for standard genome sequencing and annotation.</title>
        <authorList>
            <consortium name="The Broad Institute Genomics Platform"/>
            <consortium name="The Broad Institute Genome Sequencing Center for Infectious Disease"/>
            <person name="Wu L."/>
            <person name="Ma J."/>
        </authorList>
    </citation>
    <scope>NUCLEOTIDE SEQUENCE [LARGE SCALE GENOMIC DNA]</scope>
    <source>
        <strain evidence="2">CGMCC 1.12922</strain>
    </source>
</reference>
<accession>A0ABQ1QSN7</accession>
<proteinExistence type="predicted"/>
<sequence length="406" mass="45425">MLRSWLRTMIGKDKRNTARPFRVVVFFGHHKVGSSALQTHLARIAPAALRQGVLYPAVTAQDLKLLVKQTESGAQVQRLSRNVTEAHNALAFSMLGDRTGAPIPAIHQGLPPTEEMFALIRRQIREFAPHTLVLASEVFANFAAVTPELIDELFRGLGIDKDSSQIELFAYLRRVDDYLASWHAQRVRFGERVRALPQGALGHYRKGIHFDYRLMVEGWMEQLPTARLVLQPYDQTVRDAGSSQFFSDLMGIDLPKLADADKQRVNVGLHRGLLDIARHANFELEPAERGKMFNALLRIGPDLDLPPGRNVELFGPRARAELAEHFAPIHGWLSDMRGQPFFEDIGQIGTCAPIDEFDVNQEALAQIRERHIGAFTSAGSSFIRAFEPARNFPNETPTGSKSGQKP</sequence>
<dbReference type="SUPFAM" id="SSF52540">
    <property type="entry name" value="P-loop containing nucleoside triphosphate hydrolases"/>
    <property type="match status" value="1"/>
</dbReference>
<protein>
    <submittedName>
        <fullName evidence="1">Uncharacterized protein</fullName>
    </submittedName>
</protein>
<dbReference type="EMBL" id="BMGI01000004">
    <property type="protein sequence ID" value="GGD40108.1"/>
    <property type="molecule type" value="Genomic_DNA"/>
</dbReference>
<comment type="caution">
    <text evidence="1">The sequence shown here is derived from an EMBL/GenBank/DDBJ whole genome shotgun (WGS) entry which is preliminary data.</text>
</comment>
<keyword evidence="2" id="KW-1185">Reference proteome</keyword>
<name>A0ABQ1QSN7_9RHOB</name>
<gene>
    <name evidence="1" type="ORF">GCM10011358_25060</name>
</gene>